<dbReference type="Gene3D" id="1.20.1260.10">
    <property type="match status" value="1"/>
</dbReference>
<dbReference type="InterPro" id="IPR012347">
    <property type="entry name" value="Ferritin-like"/>
</dbReference>
<dbReference type="KEGG" id="mlir:LPB04_14550"/>
<feature type="chain" id="PRO_5032881541" evidence="1">
    <location>
        <begin position="26"/>
        <end position="176"/>
    </location>
</feature>
<gene>
    <name evidence="3" type="ORF">LPB04_14550</name>
</gene>
<organism evidence="3 4">
    <name type="scientific">Massilia litorea</name>
    <dbReference type="NCBI Taxonomy" id="2769491"/>
    <lineage>
        <taxon>Bacteria</taxon>
        <taxon>Pseudomonadati</taxon>
        <taxon>Pseudomonadota</taxon>
        <taxon>Betaproteobacteria</taxon>
        <taxon>Burkholderiales</taxon>
        <taxon>Oxalobacteraceae</taxon>
        <taxon>Telluria group</taxon>
        <taxon>Massilia</taxon>
    </lineage>
</organism>
<name>A0A7L9U2H3_9BURK</name>
<keyword evidence="4" id="KW-1185">Reference proteome</keyword>
<feature type="domain" description="DUF4142" evidence="2">
    <location>
        <begin position="30"/>
        <end position="171"/>
    </location>
</feature>
<feature type="signal peptide" evidence="1">
    <location>
        <begin position="1"/>
        <end position="25"/>
    </location>
</feature>
<reference evidence="3 4" key="1">
    <citation type="submission" date="2020-10" db="EMBL/GenBank/DDBJ databases">
        <title>Genome sequencing of Massilia sp. LPB0304.</title>
        <authorList>
            <person name="Kim J."/>
        </authorList>
    </citation>
    <scope>NUCLEOTIDE SEQUENCE [LARGE SCALE GENOMIC DNA]</scope>
    <source>
        <strain evidence="3 4">LPB0304</strain>
    </source>
</reference>
<evidence type="ECO:0000313" key="3">
    <source>
        <dbReference type="EMBL" id="QOL48206.1"/>
    </source>
</evidence>
<dbReference type="Proteomes" id="UP000593875">
    <property type="component" value="Chromosome"/>
</dbReference>
<dbReference type="AlphaFoldDB" id="A0A7L9U2H3"/>
<keyword evidence="1" id="KW-0732">Signal</keyword>
<protein>
    <submittedName>
        <fullName evidence="3">DUF4142 domain-containing protein</fullName>
    </submittedName>
</protein>
<proteinExistence type="predicted"/>
<evidence type="ECO:0000256" key="1">
    <source>
        <dbReference type="SAM" id="SignalP"/>
    </source>
</evidence>
<dbReference type="PANTHER" id="PTHR38593:SF1">
    <property type="entry name" value="BLR2558 PROTEIN"/>
    <property type="match status" value="1"/>
</dbReference>
<dbReference type="PANTHER" id="PTHR38593">
    <property type="entry name" value="BLR2558 PROTEIN"/>
    <property type="match status" value="1"/>
</dbReference>
<sequence>MSKFTHKLLCATIAGAFALAGSAFAQTAPDDAQIAGIVVAANQVDIDAGKLAQKTTKQAEVKSFAKQMVTDHTGVNKQAGALVKKLKVTPTDSDLSKSLKAGGAENIAKLKGLKGKEFDKAYVDHEVTYHQAVIDALDKTLIPNAKNAELKDTLVKTRPAFVAHLEHAKQLQSTMK</sequence>
<dbReference type="Pfam" id="PF13628">
    <property type="entry name" value="DUF4142"/>
    <property type="match status" value="1"/>
</dbReference>
<evidence type="ECO:0000313" key="4">
    <source>
        <dbReference type="Proteomes" id="UP000593875"/>
    </source>
</evidence>
<evidence type="ECO:0000259" key="2">
    <source>
        <dbReference type="Pfam" id="PF13628"/>
    </source>
</evidence>
<accession>A0A7L9U2H3</accession>
<dbReference type="RefSeq" id="WP_193685252.1">
    <property type="nucleotide sequence ID" value="NZ_CP062941.1"/>
</dbReference>
<dbReference type="InterPro" id="IPR025419">
    <property type="entry name" value="DUF4142"/>
</dbReference>
<dbReference type="EMBL" id="CP062941">
    <property type="protein sequence ID" value="QOL48206.1"/>
    <property type="molecule type" value="Genomic_DNA"/>
</dbReference>